<feature type="transmembrane region" description="Helical" evidence="8">
    <location>
        <begin position="317"/>
        <end position="338"/>
    </location>
</feature>
<evidence type="ECO:0000259" key="9">
    <source>
        <dbReference type="Pfam" id="PF00324"/>
    </source>
</evidence>
<feature type="transmembrane region" description="Helical" evidence="8">
    <location>
        <begin position="250"/>
        <end position="268"/>
    </location>
</feature>
<sequence>MNHDNILHNPDLESQPLVEAPRAHTVGHPNYSYYRGKSEDGYEGSLITSTVLAPEITPDGLYKMDQESERNFCCKGIVWAYRKVFKSGPTKLSTFTGVIVPCTLSMFSVILFLRIGMVVGQAGLLQTVGMLMLAYLVTALTVLSLSAISTNEVIKAGGAYYMISRALGPELGGAIGLLFYIANVFGCALYVIGLKEVLINNFGASGTFADSLTYTLPSSYLWDYLYGTLTLGIGLIVCVVGAGMFAKTTLLIFIIVMVSLLAVIISFWHPPRDYNIQVTLPNGPIENHTLFFFGFSNEIMWQNFLSHYTTDITTGTIQTFATIFAILFNGCTGIMAGANMSGDLKNPSKSIPQGTLQAVGFTFLVYLIVAFLTAYTCHRTMLHYDYAYMVHINYLPPLVVVGIIVVTMSASLSNFIGSTRILWAVAKDDIFGILLKPFSWATKGGNPIPAVFLSWFIAQLVLFAGKLNTIAPLVSILFLLSYANVNLSCLALEWASAPNFRPTFKYFHWTTALLGFLACVIMMFVVNPLYAGIAIVLYLTLIVIIHYRKTPTSWGDITQALIFHQVRKYLLMLDIRKDHVKYWRPQLLLLVSNPRASVQQIQFMNQMKKSGLFILGHVLKGSMEDDVLVGNYNTTYQAWLKLVDLAKVKAFVEVTISPSMSHAIATLIQVSGLGGMKPNTIVFGFYDDQPQHDALYSLIKKEKLDKDPKLSYLMDTFLPMKDEVELYKDFTEIEYVQLINDALRLGKNVCITRYFSKMEKISRSLFQSAFYIDIWLVSPESIVQDVLIQGDLDDTQLIMLQFACIMQMVPGWKNAKLRVFTCSQSHDQGIIRLKVLKSAIEELRIHARVEVVLTTTPLGSIDTTTAENDTHTSPEYLSAHPYKWLNRTIRDRLFNTKVVFCYLSKPPADVESYSEYLQNLATMTDEFPPCILMYGETQVIHAPQ</sequence>
<keyword evidence="12" id="KW-1185">Reference proteome</keyword>
<feature type="transmembrane region" description="Helical" evidence="8">
    <location>
        <begin position="127"/>
        <end position="150"/>
    </location>
</feature>
<keyword evidence="5 8" id="KW-0812">Transmembrane</keyword>
<feature type="transmembrane region" description="Helical" evidence="8">
    <location>
        <begin position="92"/>
        <end position="115"/>
    </location>
</feature>
<evidence type="ECO:0000256" key="4">
    <source>
        <dbReference type="ARBA" id="ARBA00022448"/>
    </source>
</evidence>
<dbReference type="GO" id="GO:0055075">
    <property type="term" value="P:potassium ion homeostasis"/>
    <property type="evidence" value="ECO:0007669"/>
    <property type="project" value="TreeGrafter"/>
</dbReference>
<dbReference type="PANTHER" id="PTHR11827">
    <property type="entry name" value="SOLUTE CARRIER FAMILY 12, CATION COTRANSPORTERS"/>
    <property type="match status" value="1"/>
</dbReference>
<evidence type="ECO:0000256" key="8">
    <source>
        <dbReference type="SAM" id="Phobius"/>
    </source>
</evidence>
<evidence type="ECO:0000313" key="12">
    <source>
        <dbReference type="Proteomes" id="UP001165289"/>
    </source>
</evidence>
<feature type="transmembrane region" description="Helical" evidence="8">
    <location>
        <begin position="506"/>
        <end position="524"/>
    </location>
</feature>
<evidence type="ECO:0000256" key="1">
    <source>
        <dbReference type="ARBA" id="ARBA00004141"/>
    </source>
</evidence>
<evidence type="ECO:0000256" key="5">
    <source>
        <dbReference type="ARBA" id="ARBA00022692"/>
    </source>
</evidence>
<protein>
    <recommendedName>
        <fullName evidence="3">Solute carrier family 12 member 9</fullName>
    </recommendedName>
</protein>
<proteinExistence type="inferred from homology"/>
<evidence type="ECO:0000256" key="3">
    <source>
        <dbReference type="ARBA" id="ARBA00019359"/>
    </source>
</evidence>
<gene>
    <name evidence="11" type="ORF">LOD99_16</name>
</gene>
<dbReference type="GO" id="GO:0015379">
    <property type="term" value="F:potassium:chloride symporter activity"/>
    <property type="evidence" value="ECO:0007669"/>
    <property type="project" value="TreeGrafter"/>
</dbReference>
<feature type="transmembrane region" description="Helical" evidence="8">
    <location>
        <begin position="395"/>
        <end position="423"/>
    </location>
</feature>
<feature type="transmembrane region" description="Helical" evidence="8">
    <location>
        <begin position="444"/>
        <end position="464"/>
    </location>
</feature>
<evidence type="ECO:0000259" key="10">
    <source>
        <dbReference type="Pfam" id="PF03522"/>
    </source>
</evidence>
<dbReference type="PANTHER" id="PTHR11827:SF72">
    <property type="entry name" value="GH08340P"/>
    <property type="match status" value="1"/>
</dbReference>
<keyword evidence="7 8" id="KW-0472">Membrane</keyword>
<comment type="subcellular location">
    <subcellularLocation>
        <location evidence="1">Membrane</location>
        <topology evidence="1">Multi-pass membrane protein</topology>
    </subcellularLocation>
</comment>
<dbReference type="Pfam" id="PF03522">
    <property type="entry name" value="SLC12"/>
    <property type="match status" value="1"/>
</dbReference>
<evidence type="ECO:0000313" key="11">
    <source>
        <dbReference type="EMBL" id="KAI6657269.1"/>
    </source>
</evidence>
<dbReference type="EMBL" id="JAKMXF010000111">
    <property type="protein sequence ID" value="KAI6657269.1"/>
    <property type="molecule type" value="Genomic_DNA"/>
</dbReference>
<dbReference type="GO" id="GO:0055064">
    <property type="term" value="P:chloride ion homeostasis"/>
    <property type="evidence" value="ECO:0007669"/>
    <property type="project" value="TreeGrafter"/>
</dbReference>
<name>A0AAV7K7W5_9METZ</name>
<comment type="caution">
    <text evidence="11">The sequence shown here is derived from an EMBL/GenBank/DDBJ whole genome shotgun (WGS) entry which is preliminary data.</text>
</comment>
<dbReference type="InterPro" id="IPR004842">
    <property type="entry name" value="SLC12A_fam"/>
</dbReference>
<dbReference type="Pfam" id="PF00324">
    <property type="entry name" value="AA_permease"/>
    <property type="match status" value="1"/>
</dbReference>
<dbReference type="GO" id="GO:0006884">
    <property type="term" value="P:cell volume homeostasis"/>
    <property type="evidence" value="ECO:0007669"/>
    <property type="project" value="TreeGrafter"/>
</dbReference>
<comment type="similarity">
    <text evidence="2">Belongs to the SLC12A transporter family.</text>
</comment>
<keyword evidence="4" id="KW-0813">Transport</keyword>
<dbReference type="FunFam" id="1.20.1740.10:FF:000013">
    <property type="entry name" value="Solute carrier family 12 member"/>
    <property type="match status" value="1"/>
</dbReference>
<dbReference type="InterPro" id="IPR018491">
    <property type="entry name" value="SLC12_C"/>
</dbReference>
<dbReference type="GO" id="GO:0016020">
    <property type="term" value="C:membrane"/>
    <property type="evidence" value="ECO:0007669"/>
    <property type="project" value="UniProtKB-SubCell"/>
</dbReference>
<dbReference type="InterPro" id="IPR004841">
    <property type="entry name" value="AA-permease/SLC12A_dom"/>
</dbReference>
<reference evidence="11 12" key="1">
    <citation type="journal article" date="2023" name="BMC Biol.">
        <title>The compact genome of the sponge Oopsacas minuta (Hexactinellida) is lacking key metazoan core genes.</title>
        <authorList>
            <person name="Santini S."/>
            <person name="Schenkelaars Q."/>
            <person name="Jourda C."/>
            <person name="Duchesne M."/>
            <person name="Belahbib H."/>
            <person name="Rocher C."/>
            <person name="Selva M."/>
            <person name="Riesgo A."/>
            <person name="Vervoort M."/>
            <person name="Leys S.P."/>
            <person name="Kodjabachian L."/>
            <person name="Le Bivic A."/>
            <person name="Borchiellini C."/>
            <person name="Claverie J.M."/>
            <person name="Renard E."/>
        </authorList>
    </citation>
    <scope>NUCLEOTIDE SEQUENCE [LARGE SCALE GENOMIC DNA]</scope>
    <source>
        <strain evidence="11">SPO-2</strain>
    </source>
</reference>
<feature type="transmembrane region" description="Helical" evidence="8">
    <location>
        <begin position="171"/>
        <end position="192"/>
    </location>
</feature>
<feature type="transmembrane region" description="Helical" evidence="8">
    <location>
        <begin position="470"/>
        <end position="494"/>
    </location>
</feature>
<feature type="domain" description="SLC12A transporter C-terminal" evidence="10">
    <location>
        <begin position="602"/>
        <end position="688"/>
    </location>
</feature>
<feature type="transmembrane region" description="Helical" evidence="8">
    <location>
        <begin position="530"/>
        <end position="547"/>
    </location>
</feature>
<evidence type="ECO:0000256" key="6">
    <source>
        <dbReference type="ARBA" id="ARBA00022989"/>
    </source>
</evidence>
<dbReference type="AlphaFoldDB" id="A0AAV7K7W5"/>
<accession>A0AAV7K7W5</accession>
<feature type="domain" description="Amino acid permease/ SLC12A" evidence="9">
    <location>
        <begin position="97"/>
        <end position="588"/>
    </location>
</feature>
<feature type="transmembrane region" description="Helical" evidence="8">
    <location>
        <begin position="358"/>
        <end position="375"/>
    </location>
</feature>
<evidence type="ECO:0000256" key="2">
    <source>
        <dbReference type="ARBA" id="ARBA00010593"/>
    </source>
</evidence>
<feature type="transmembrane region" description="Helical" evidence="8">
    <location>
        <begin position="224"/>
        <end position="243"/>
    </location>
</feature>
<organism evidence="11 12">
    <name type="scientific">Oopsacas minuta</name>
    <dbReference type="NCBI Taxonomy" id="111878"/>
    <lineage>
        <taxon>Eukaryota</taxon>
        <taxon>Metazoa</taxon>
        <taxon>Porifera</taxon>
        <taxon>Hexactinellida</taxon>
        <taxon>Hexasterophora</taxon>
        <taxon>Lyssacinosida</taxon>
        <taxon>Leucopsacidae</taxon>
        <taxon>Oopsacas</taxon>
    </lineage>
</organism>
<dbReference type="Proteomes" id="UP001165289">
    <property type="component" value="Unassembled WGS sequence"/>
</dbReference>
<dbReference type="Gene3D" id="1.20.1740.10">
    <property type="entry name" value="Amino acid/polyamine transporter I"/>
    <property type="match status" value="1"/>
</dbReference>
<keyword evidence="6 8" id="KW-1133">Transmembrane helix</keyword>
<evidence type="ECO:0000256" key="7">
    <source>
        <dbReference type="ARBA" id="ARBA00023136"/>
    </source>
</evidence>